<dbReference type="EMBL" id="JAHLQO010000005">
    <property type="protein sequence ID" value="MBU5669900.1"/>
    <property type="molecule type" value="Genomic_DNA"/>
</dbReference>
<dbReference type="RefSeq" id="WP_216549733.1">
    <property type="nucleotide sequence ID" value="NZ_JAHLQO010000005.1"/>
</dbReference>
<dbReference type="Proteomes" id="UP000783742">
    <property type="component" value="Unassembled WGS sequence"/>
</dbReference>
<keyword evidence="3" id="KW-1185">Reference proteome</keyword>
<name>A0ABS6FL40_9FIRM</name>
<reference evidence="2 3" key="1">
    <citation type="submission" date="2021-06" db="EMBL/GenBank/DDBJ databases">
        <authorList>
            <person name="Sun Q."/>
            <person name="Li D."/>
        </authorList>
    </citation>
    <scope>NUCLEOTIDE SEQUENCE [LARGE SCALE GENOMIC DNA]</scope>
    <source>
        <strain evidence="2 3">MSJ-1</strain>
    </source>
</reference>
<keyword evidence="1" id="KW-0732">Signal</keyword>
<sequence length="303" mass="34202">MKKLFVIGVSAFALFLSSNVFAATKVSNQNVVLDGKTTNVKGYNIKDNNYFKLRDIAALLEGTDEGFDVKYHEGTNTIHISRKSDYNRISDDLKSLKDTESNPINSPQNVFVDGQKVSFNAYSIDGYNYFKLRELGRVIGFLVEFDKEEGNVVIETTRNLTPRPLVNNLVKLDVIGYAAGSYEAEQDIVKKGELDITDFFKNIESGLILTSNEGRVSAESYYIKEDNVVMVHPIQAKFSGTFKYTPFIRIRQGNKEDVFRYNDKFEVAKTLKSKGFDPTGDFEISLGTKSDDGFIVYSTFVYK</sequence>
<organism evidence="2 3">
    <name type="scientific">Peptoniphilus ovalis</name>
    <dbReference type="NCBI Taxonomy" id="2841503"/>
    <lineage>
        <taxon>Bacteria</taxon>
        <taxon>Bacillati</taxon>
        <taxon>Bacillota</taxon>
        <taxon>Tissierellia</taxon>
        <taxon>Tissierellales</taxon>
        <taxon>Peptoniphilaceae</taxon>
        <taxon>Peptoniphilus</taxon>
    </lineage>
</organism>
<accession>A0ABS6FL40</accession>
<gene>
    <name evidence="2" type="ORF">KQI68_08640</name>
</gene>
<proteinExistence type="predicted"/>
<feature type="chain" id="PRO_5045723251" evidence="1">
    <location>
        <begin position="23"/>
        <end position="303"/>
    </location>
</feature>
<comment type="caution">
    <text evidence="2">The sequence shown here is derived from an EMBL/GenBank/DDBJ whole genome shotgun (WGS) entry which is preliminary data.</text>
</comment>
<protein>
    <submittedName>
        <fullName evidence="2">Copper amine oxidase N-terminal domain-containing protein</fullName>
    </submittedName>
</protein>
<feature type="signal peptide" evidence="1">
    <location>
        <begin position="1"/>
        <end position="22"/>
    </location>
</feature>
<evidence type="ECO:0000313" key="3">
    <source>
        <dbReference type="Proteomes" id="UP000783742"/>
    </source>
</evidence>
<evidence type="ECO:0000256" key="1">
    <source>
        <dbReference type="SAM" id="SignalP"/>
    </source>
</evidence>
<evidence type="ECO:0000313" key="2">
    <source>
        <dbReference type="EMBL" id="MBU5669900.1"/>
    </source>
</evidence>